<evidence type="ECO:0000256" key="1">
    <source>
        <dbReference type="ARBA" id="ARBA00023015"/>
    </source>
</evidence>
<evidence type="ECO:0000256" key="4">
    <source>
        <dbReference type="PROSITE-ProRule" id="PRU01091"/>
    </source>
</evidence>
<dbReference type="InterPro" id="IPR000253">
    <property type="entry name" value="FHA_dom"/>
</dbReference>
<dbReference type="Gene3D" id="1.10.10.10">
    <property type="entry name" value="Winged helix-like DNA-binding domain superfamily/Winged helix DNA-binding domain"/>
    <property type="match status" value="1"/>
</dbReference>
<dbReference type="EMBL" id="LT840184">
    <property type="protein sequence ID" value="SMF64534.1"/>
    <property type="molecule type" value="Genomic_DNA"/>
</dbReference>
<keyword evidence="8" id="KW-1185">Reference proteome</keyword>
<dbReference type="STRING" id="1313296.SAMN05661091_0076"/>
<evidence type="ECO:0000256" key="2">
    <source>
        <dbReference type="ARBA" id="ARBA00023125"/>
    </source>
</evidence>
<protein>
    <submittedName>
        <fullName evidence="7">FOG: FHA domain</fullName>
    </submittedName>
</protein>
<evidence type="ECO:0000259" key="6">
    <source>
        <dbReference type="PROSITE" id="PS51755"/>
    </source>
</evidence>
<dbReference type="Pfam" id="PF00486">
    <property type="entry name" value="Trans_reg_C"/>
    <property type="match status" value="1"/>
</dbReference>
<dbReference type="InterPro" id="IPR036388">
    <property type="entry name" value="WH-like_DNA-bd_sf"/>
</dbReference>
<dbReference type="InterPro" id="IPR050923">
    <property type="entry name" value="Cell_Proc_Reg/RNA_Proc"/>
</dbReference>
<feature type="domain" description="OmpR/PhoB-type" evidence="6">
    <location>
        <begin position="124"/>
        <end position="226"/>
    </location>
</feature>
<dbReference type="SUPFAM" id="SSF46894">
    <property type="entry name" value="C-terminal effector domain of the bipartite response regulators"/>
    <property type="match status" value="1"/>
</dbReference>
<dbReference type="CDD" id="cd00383">
    <property type="entry name" value="trans_reg_C"/>
    <property type="match status" value="1"/>
</dbReference>
<dbReference type="SMART" id="SM00862">
    <property type="entry name" value="Trans_reg_C"/>
    <property type="match status" value="1"/>
</dbReference>
<keyword evidence="1" id="KW-0805">Transcription regulation</keyword>
<keyword evidence="2 4" id="KW-0238">DNA-binding</keyword>
<dbReference type="GO" id="GO:0003677">
    <property type="term" value="F:DNA binding"/>
    <property type="evidence" value="ECO:0007669"/>
    <property type="project" value="UniProtKB-UniRule"/>
</dbReference>
<dbReference type="CDD" id="cd00060">
    <property type="entry name" value="FHA"/>
    <property type="match status" value="1"/>
</dbReference>
<dbReference type="InterPro" id="IPR016032">
    <property type="entry name" value="Sig_transdc_resp-reg_C-effctor"/>
</dbReference>
<dbReference type="PANTHER" id="PTHR23308">
    <property type="entry name" value="NUCLEAR INHIBITOR OF PROTEIN PHOSPHATASE-1"/>
    <property type="match status" value="1"/>
</dbReference>
<evidence type="ECO:0000259" key="5">
    <source>
        <dbReference type="PROSITE" id="PS50006"/>
    </source>
</evidence>
<name>A0A1X7G5U6_9BACL</name>
<dbReference type="Gene3D" id="2.60.200.20">
    <property type="match status" value="1"/>
</dbReference>
<dbReference type="SMART" id="SM00240">
    <property type="entry name" value="FHA"/>
    <property type="match status" value="1"/>
</dbReference>
<dbReference type="GO" id="GO:0000160">
    <property type="term" value="P:phosphorelay signal transduction system"/>
    <property type="evidence" value="ECO:0007669"/>
    <property type="project" value="InterPro"/>
</dbReference>
<accession>A0A1X7G5U6</accession>
<dbReference type="Proteomes" id="UP000192940">
    <property type="component" value="Chromosome I"/>
</dbReference>
<dbReference type="AlphaFoldDB" id="A0A1X7G5U6"/>
<dbReference type="Pfam" id="PF00498">
    <property type="entry name" value="FHA"/>
    <property type="match status" value="1"/>
</dbReference>
<dbReference type="SUPFAM" id="SSF49879">
    <property type="entry name" value="SMAD/FHA domain"/>
    <property type="match status" value="1"/>
</dbReference>
<dbReference type="RefSeq" id="WP_208917145.1">
    <property type="nucleotide sequence ID" value="NZ_LT840184.1"/>
</dbReference>
<dbReference type="PROSITE" id="PS50006">
    <property type="entry name" value="FHA_DOMAIN"/>
    <property type="match status" value="1"/>
</dbReference>
<feature type="domain" description="FHA" evidence="5">
    <location>
        <begin position="28"/>
        <end position="80"/>
    </location>
</feature>
<reference evidence="7 8" key="1">
    <citation type="submission" date="2017-04" db="EMBL/GenBank/DDBJ databases">
        <authorList>
            <person name="Afonso C.L."/>
            <person name="Miller P.J."/>
            <person name="Scott M.A."/>
            <person name="Spackman E."/>
            <person name="Goraichik I."/>
            <person name="Dimitrov K.M."/>
            <person name="Suarez D.L."/>
            <person name="Swayne D.E."/>
        </authorList>
    </citation>
    <scope>NUCLEOTIDE SEQUENCE [LARGE SCALE GENOMIC DNA]</scope>
    <source>
        <strain evidence="7 8">N3/975</strain>
    </source>
</reference>
<dbReference type="InterPro" id="IPR001867">
    <property type="entry name" value="OmpR/PhoB-type_DNA-bd"/>
</dbReference>
<evidence type="ECO:0000256" key="3">
    <source>
        <dbReference type="ARBA" id="ARBA00023163"/>
    </source>
</evidence>
<gene>
    <name evidence="7" type="ORF">SAMN05661091_0076</name>
</gene>
<keyword evidence="3" id="KW-0804">Transcription</keyword>
<sequence>MDKSSFLMVERGNPYERGDIIPLTSKMIILGRKGKQWDPDISFDNVFVSRKHAALLYKNGRFFIKDLNSKHGTFVNQERLAPNGERPLQNADSVALAGDLIVLSFSILSMDETMDITPLMKQMAVVEAPGGVKLDPFKQELVFGEDVYAFSEKEYKCMEMLIHHKGQFVSKEQLKLEVWPERSYSIGEIPDVSAEELNALIYRVRKKTRHILSIESIRGKGYILHSKD</sequence>
<dbReference type="InterPro" id="IPR008984">
    <property type="entry name" value="SMAD_FHA_dom_sf"/>
</dbReference>
<proteinExistence type="predicted"/>
<dbReference type="PROSITE" id="PS51755">
    <property type="entry name" value="OMPR_PHOB"/>
    <property type="match status" value="1"/>
</dbReference>
<organism evidence="7 8">
    <name type="scientific">Paenibacillus uliginis N3/975</name>
    <dbReference type="NCBI Taxonomy" id="1313296"/>
    <lineage>
        <taxon>Bacteria</taxon>
        <taxon>Bacillati</taxon>
        <taxon>Bacillota</taxon>
        <taxon>Bacilli</taxon>
        <taxon>Bacillales</taxon>
        <taxon>Paenibacillaceae</taxon>
        <taxon>Paenibacillus</taxon>
    </lineage>
</organism>
<dbReference type="GO" id="GO:0006355">
    <property type="term" value="P:regulation of DNA-templated transcription"/>
    <property type="evidence" value="ECO:0007669"/>
    <property type="project" value="InterPro"/>
</dbReference>
<evidence type="ECO:0000313" key="7">
    <source>
        <dbReference type="EMBL" id="SMF64534.1"/>
    </source>
</evidence>
<feature type="DNA-binding region" description="OmpR/PhoB-type" evidence="4">
    <location>
        <begin position="124"/>
        <end position="226"/>
    </location>
</feature>
<evidence type="ECO:0000313" key="8">
    <source>
        <dbReference type="Proteomes" id="UP000192940"/>
    </source>
</evidence>